<keyword evidence="1" id="KW-1133">Transmembrane helix</keyword>
<keyword evidence="3" id="KW-1185">Reference proteome</keyword>
<feature type="transmembrane region" description="Helical" evidence="1">
    <location>
        <begin position="93"/>
        <end position="118"/>
    </location>
</feature>
<protein>
    <submittedName>
        <fullName evidence="2">Heme ABC transporter permease</fullName>
    </submittedName>
</protein>
<dbReference type="EMBL" id="CP039865">
    <property type="protein sequence ID" value="QCK86875.1"/>
    <property type="molecule type" value="Genomic_DNA"/>
</dbReference>
<proteinExistence type="predicted"/>
<dbReference type="OrthoDB" id="7859235at2"/>
<keyword evidence="1" id="KW-0812">Transmembrane</keyword>
<dbReference type="AlphaFoldDB" id="A0A4D7QIL1"/>
<keyword evidence="1" id="KW-0472">Membrane</keyword>
<name>A0A4D7QIL1_9HYPH</name>
<dbReference type="KEGG" id="paqt:E8L99_14480"/>
<evidence type="ECO:0000256" key="1">
    <source>
        <dbReference type="SAM" id="Phobius"/>
    </source>
</evidence>
<sequence length="168" mass="17684">MTATLVIALRAFSDGPLARATDRALVPLLSLGVVSSIAAFAVGLMVWPLEATFSSPLGRNHVLAAAWTVAYWTLLLVTRWLQGAAIWVGMTRWVMLGLAGVGGLLLAITGSIGGHLMGTPTAASQALRLMGWEIYTTYYVPDATLALIVASAIGLVALGVWGRRPRIA</sequence>
<evidence type="ECO:0000313" key="3">
    <source>
        <dbReference type="Proteomes" id="UP000298588"/>
    </source>
</evidence>
<accession>A0A4D7QIL1</accession>
<gene>
    <name evidence="2" type="ORF">E8L99_14480</name>
</gene>
<dbReference type="Proteomes" id="UP000298588">
    <property type="component" value="Chromosome"/>
</dbReference>
<organism evidence="2 3">
    <name type="scientific">Phreatobacter aquaticus</name>
    <dbReference type="NCBI Taxonomy" id="2570229"/>
    <lineage>
        <taxon>Bacteria</taxon>
        <taxon>Pseudomonadati</taxon>
        <taxon>Pseudomonadota</taxon>
        <taxon>Alphaproteobacteria</taxon>
        <taxon>Hyphomicrobiales</taxon>
        <taxon>Phreatobacteraceae</taxon>
        <taxon>Phreatobacter</taxon>
    </lineage>
</organism>
<evidence type="ECO:0000313" key="2">
    <source>
        <dbReference type="EMBL" id="QCK86875.1"/>
    </source>
</evidence>
<feature type="transmembrane region" description="Helical" evidence="1">
    <location>
        <begin position="61"/>
        <end position="81"/>
    </location>
</feature>
<reference evidence="2 3" key="1">
    <citation type="submission" date="2019-04" db="EMBL/GenBank/DDBJ databases">
        <title>Phreatobacter aquaticus sp. nov.</title>
        <authorList>
            <person name="Choi A."/>
            <person name="Baek K."/>
        </authorList>
    </citation>
    <scope>NUCLEOTIDE SEQUENCE [LARGE SCALE GENOMIC DNA]</scope>
    <source>
        <strain evidence="2 3">NMCR1094</strain>
    </source>
</reference>
<dbReference type="RefSeq" id="WP_137100206.1">
    <property type="nucleotide sequence ID" value="NZ_CP039865.1"/>
</dbReference>
<feature type="transmembrane region" description="Helical" evidence="1">
    <location>
        <begin position="25"/>
        <end position="49"/>
    </location>
</feature>
<feature type="transmembrane region" description="Helical" evidence="1">
    <location>
        <begin position="138"/>
        <end position="161"/>
    </location>
</feature>